<gene>
    <name evidence="1" type="ORF">E5986_05620</name>
</gene>
<reference evidence="1 2" key="1">
    <citation type="submission" date="2019-04" db="EMBL/GenBank/DDBJ databases">
        <title>Microbes associate with the intestines of laboratory mice.</title>
        <authorList>
            <person name="Navarre W."/>
            <person name="Wong E."/>
            <person name="Huang K.C."/>
            <person name="Tropini C."/>
            <person name="Ng K."/>
            <person name="Yu B."/>
        </authorList>
    </citation>
    <scope>NUCLEOTIDE SEQUENCE [LARGE SCALE GENOMIC DNA]</scope>
    <source>
        <strain evidence="1 2">NM80_B27</strain>
    </source>
</reference>
<name>A0A4S4G1Y3_9ACTN</name>
<dbReference type="EMBL" id="SSTJ01000005">
    <property type="protein sequence ID" value="THG37529.1"/>
    <property type="molecule type" value="Genomic_DNA"/>
</dbReference>
<sequence length="385" mass="41469">MADAFENILGQPKVREFLRASVVSERVTQAYLFVGPAGSNKTLAAYALAQALLCPKGPQGPRGGMCGDCNRCDRVMRRKHPDVRYFAPEGATGYLVEQVREIVADVSLAPIQADKKIYILDRVDQLGASAANAFLKTLEEPADDVIMILLGRTRESVLPTIVSRCQVVPFRHIPASEAAGIVVQNTGAAPDQARMAIEACGGSITAAVAFLQAPGNERLSFRSRLLAALARLGQADDWDVVEMARDILKASQAPLDEVRASQEAELAENADFLAKSAIRQIEARNKRALSAKTTEYLRQTTSIVRSWLRDGMMVASGTPDLVVNADVRDTLVSLFSGADAGRLAAAAAKVDECERALAYNVSPETCIDALLFDVREVVHGSGRTD</sequence>
<dbReference type="AlphaFoldDB" id="A0A4S4G1Y3"/>
<dbReference type="RefSeq" id="WP_136434092.1">
    <property type="nucleotide sequence ID" value="NZ_SSTJ01000005.1"/>
</dbReference>
<dbReference type="SUPFAM" id="SSF52540">
    <property type="entry name" value="P-loop containing nucleoside triphosphate hydrolases"/>
    <property type="match status" value="1"/>
</dbReference>
<protein>
    <submittedName>
        <fullName evidence="1">AAA family ATPase</fullName>
    </submittedName>
</protein>
<dbReference type="InterPro" id="IPR027417">
    <property type="entry name" value="P-loop_NTPase"/>
</dbReference>
<dbReference type="Gene3D" id="3.40.50.300">
    <property type="entry name" value="P-loop containing nucleotide triphosphate hydrolases"/>
    <property type="match status" value="1"/>
</dbReference>
<dbReference type="Proteomes" id="UP000308978">
    <property type="component" value="Unassembled WGS sequence"/>
</dbReference>
<dbReference type="PANTHER" id="PTHR11669">
    <property type="entry name" value="REPLICATION FACTOR C / DNA POLYMERASE III GAMMA-TAU SUBUNIT"/>
    <property type="match status" value="1"/>
</dbReference>
<comment type="caution">
    <text evidence="1">The sequence shown here is derived from an EMBL/GenBank/DDBJ whole genome shotgun (WGS) entry which is preliminary data.</text>
</comment>
<dbReference type="GO" id="GO:0006261">
    <property type="term" value="P:DNA-templated DNA replication"/>
    <property type="evidence" value="ECO:0007669"/>
    <property type="project" value="TreeGrafter"/>
</dbReference>
<evidence type="ECO:0000313" key="1">
    <source>
        <dbReference type="EMBL" id="THG37529.1"/>
    </source>
</evidence>
<organism evidence="1 2">
    <name type="scientific">Adlercreutzia caecimuris</name>
    <dbReference type="NCBI Taxonomy" id="671266"/>
    <lineage>
        <taxon>Bacteria</taxon>
        <taxon>Bacillati</taxon>
        <taxon>Actinomycetota</taxon>
        <taxon>Coriobacteriia</taxon>
        <taxon>Eggerthellales</taxon>
        <taxon>Eggerthellaceae</taxon>
        <taxon>Adlercreutzia</taxon>
    </lineage>
</organism>
<proteinExistence type="predicted"/>
<dbReference type="InterPro" id="IPR050238">
    <property type="entry name" value="DNA_Rep/Repair_Clamp_Loader"/>
</dbReference>
<dbReference type="PANTHER" id="PTHR11669:SF8">
    <property type="entry name" value="DNA POLYMERASE III SUBUNIT DELTA"/>
    <property type="match status" value="1"/>
</dbReference>
<dbReference type="Pfam" id="PF13177">
    <property type="entry name" value="DNA_pol3_delta2"/>
    <property type="match status" value="1"/>
</dbReference>
<accession>A0A4S4G1Y3</accession>
<evidence type="ECO:0000313" key="2">
    <source>
        <dbReference type="Proteomes" id="UP000308978"/>
    </source>
</evidence>